<keyword evidence="4 7" id="KW-1133">Transmembrane helix</keyword>
<feature type="transmembrane region" description="Helical" evidence="7">
    <location>
        <begin position="151"/>
        <end position="173"/>
    </location>
</feature>
<keyword evidence="3 7" id="KW-0812">Transmembrane</keyword>
<evidence type="ECO:0000256" key="7">
    <source>
        <dbReference type="SAM" id="Phobius"/>
    </source>
</evidence>
<dbReference type="EMBL" id="CP039268">
    <property type="protein sequence ID" value="QGU31912.1"/>
    <property type="molecule type" value="Genomic_DNA"/>
</dbReference>
<gene>
    <name evidence="8" type="ORF">E6P07_02270</name>
</gene>
<feature type="transmembrane region" description="Helical" evidence="7">
    <location>
        <begin position="213"/>
        <end position="230"/>
    </location>
</feature>
<feature type="transmembrane region" description="Helical" evidence="7">
    <location>
        <begin position="60"/>
        <end position="85"/>
    </location>
</feature>
<dbReference type="KEGG" id="ttp:E6P07_02270"/>
<evidence type="ECO:0000256" key="2">
    <source>
        <dbReference type="ARBA" id="ARBA00009773"/>
    </source>
</evidence>
<feature type="transmembrane region" description="Helical" evidence="7">
    <location>
        <begin position="236"/>
        <end position="257"/>
    </location>
</feature>
<dbReference type="Proteomes" id="UP000426424">
    <property type="component" value="Chromosome"/>
</dbReference>
<comment type="subcellular location">
    <subcellularLocation>
        <location evidence="1">Membrane</location>
        <topology evidence="1">Multi-pass membrane protein</topology>
    </subcellularLocation>
</comment>
<feature type="transmembrane region" description="Helical" evidence="7">
    <location>
        <begin position="269"/>
        <end position="287"/>
    </location>
</feature>
<comment type="similarity">
    <text evidence="2">Belongs to the autoinducer-2 exporter (AI-2E) (TC 2.A.86) family.</text>
</comment>
<feature type="transmembrane region" description="Helical" evidence="7">
    <location>
        <begin position="12"/>
        <end position="39"/>
    </location>
</feature>
<dbReference type="PANTHER" id="PTHR21716:SF4">
    <property type="entry name" value="TRANSMEMBRANE PROTEIN 245"/>
    <property type="match status" value="1"/>
</dbReference>
<evidence type="ECO:0000256" key="5">
    <source>
        <dbReference type="ARBA" id="ARBA00023136"/>
    </source>
</evidence>
<feature type="region of interest" description="Disordered" evidence="6">
    <location>
        <begin position="366"/>
        <end position="413"/>
    </location>
</feature>
<dbReference type="OrthoDB" id="106838at2"/>
<feature type="transmembrane region" description="Helical" evidence="7">
    <location>
        <begin position="307"/>
        <end position="334"/>
    </location>
</feature>
<dbReference type="InterPro" id="IPR002549">
    <property type="entry name" value="AI-2E-like"/>
</dbReference>
<evidence type="ECO:0000256" key="6">
    <source>
        <dbReference type="SAM" id="MobiDB-lite"/>
    </source>
</evidence>
<sequence length="413" mass="44495">MTQDTLTKATVILMTLAISALFLAMIQPFLMTLLLAGIFSALARPLYLRLQARLGCSASLASLLTLLLLAIMVLIPAVFLITVLIGQALDVSQLITVWVRGVIEDPTDFMAGLQHLPFYEEILEHRGLILQQAGQAATLISKFLVDWVSSVMLKTVNFVFLTFVLLYSLFFLLMDGPKFILKLLYYLPLQTRDERLLLDKFASVTRATLKGSLLIGLLQGGLAGIAFAVVGIDNAVFWGTVMAILSIIPNVGTSLVWGPAAVILIVQGSVLKGVLLALFCGLVVGSLDNLLRPILVGKDTKMHELMIFFSTLGGLLMFGLPGLFIGPVIASLLISIWEIYGVEFADVLPEVGESLVEQLTRGLSESETAQCDQDPQGACTDGLNDSGRAEGSDSDILVETPPSSAPGSDERPK</sequence>
<accession>A0A6I6E2I3</accession>
<reference evidence="8 9" key="1">
    <citation type="submission" date="2019-12" db="EMBL/GenBank/DDBJ databases">
        <title>The complete genome of the thermophilic, anoxygenic phototrophic gammaproteobacterium Thermochromatium tepidum.</title>
        <authorList>
            <person name="Sattley W.M."/>
            <person name="Swingley W.D."/>
            <person name="Burchell B.M."/>
            <person name="Gurbani S.A."/>
            <person name="Kujawa C.M."/>
            <person name="Nuccio D.A."/>
            <person name="Schladweiler J."/>
            <person name="Shaffer K.N."/>
            <person name="Stokes L.M."/>
            <person name="Touchman J.W."/>
            <person name="Blankenship R.E."/>
            <person name="Madigan M.T."/>
        </authorList>
    </citation>
    <scope>NUCLEOTIDE SEQUENCE [LARGE SCALE GENOMIC DNA]</scope>
    <source>
        <strain evidence="8 9">ATCC 43061</strain>
    </source>
</reference>
<evidence type="ECO:0000313" key="9">
    <source>
        <dbReference type="Proteomes" id="UP000426424"/>
    </source>
</evidence>
<dbReference type="AlphaFoldDB" id="A0A6I6E2I3"/>
<dbReference type="Pfam" id="PF01594">
    <property type="entry name" value="AI-2E_transport"/>
    <property type="match status" value="1"/>
</dbReference>
<evidence type="ECO:0000256" key="1">
    <source>
        <dbReference type="ARBA" id="ARBA00004141"/>
    </source>
</evidence>
<name>A0A6I6E2I3_THETI</name>
<keyword evidence="9" id="KW-1185">Reference proteome</keyword>
<evidence type="ECO:0000256" key="3">
    <source>
        <dbReference type="ARBA" id="ARBA00022692"/>
    </source>
</evidence>
<evidence type="ECO:0000313" key="8">
    <source>
        <dbReference type="EMBL" id="QGU31912.1"/>
    </source>
</evidence>
<dbReference type="PANTHER" id="PTHR21716">
    <property type="entry name" value="TRANSMEMBRANE PROTEIN"/>
    <property type="match status" value="1"/>
</dbReference>
<proteinExistence type="inferred from homology"/>
<organism evidence="8 9">
    <name type="scientific">Thermochromatium tepidum ATCC 43061</name>
    <dbReference type="NCBI Taxonomy" id="316276"/>
    <lineage>
        <taxon>Bacteria</taxon>
        <taxon>Pseudomonadati</taxon>
        <taxon>Pseudomonadota</taxon>
        <taxon>Gammaproteobacteria</taxon>
        <taxon>Chromatiales</taxon>
        <taxon>Chromatiaceae</taxon>
        <taxon>Thermochromatium</taxon>
    </lineage>
</organism>
<dbReference type="GO" id="GO:0016020">
    <property type="term" value="C:membrane"/>
    <property type="evidence" value="ECO:0007669"/>
    <property type="project" value="UniProtKB-SubCell"/>
</dbReference>
<protein>
    <submittedName>
        <fullName evidence="8">AI-2E family transporter</fullName>
    </submittedName>
</protein>
<keyword evidence="5 7" id="KW-0472">Membrane</keyword>
<evidence type="ECO:0000256" key="4">
    <source>
        <dbReference type="ARBA" id="ARBA00022989"/>
    </source>
</evidence>
<dbReference type="RefSeq" id="WP_153974111.1">
    <property type="nucleotide sequence ID" value="NZ_CP039268.1"/>
</dbReference>